<keyword evidence="1" id="KW-0863">Zinc-finger</keyword>
<feature type="region of interest" description="Disordered" evidence="2">
    <location>
        <begin position="238"/>
        <end position="281"/>
    </location>
</feature>
<keyword evidence="1" id="KW-0862">Zinc</keyword>
<gene>
    <name evidence="4" type="ORF">ACJRO7_018727</name>
</gene>
<accession>A0ABD3KUR9</accession>
<feature type="region of interest" description="Disordered" evidence="2">
    <location>
        <begin position="1"/>
        <end position="42"/>
    </location>
</feature>
<dbReference type="InterPro" id="IPR001878">
    <property type="entry name" value="Znf_CCHC"/>
</dbReference>
<dbReference type="PROSITE" id="PS50158">
    <property type="entry name" value="ZF_CCHC"/>
    <property type="match status" value="2"/>
</dbReference>
<dbReference type="AlphaFoldDB" id="A0ABD3KUR9"/>
<dbReference type="InterPro" id="IPR005162">
    <property type="entry name" value="Retrotrans_gag_dom"/>
</dbReference>
<evidence type="ECO:0000259" key="3">
    <source>
        <dbReference type="PROSITE" id="PS50158"/>
    </source>
</evidence>
<name>A0ABD3KUR9_EUCGL</name>
<keyword evidence="5" id="KW-1185">Reference proteome</keyword>
<proteinExistence type="predicted"/>
<dbReference type="Pfam" id="PF03732">
    <property type="entry name" value="Retrotrans_gag"/>
    <property type="match status" value="1"/>
</dbReference>
<feature type="domain" description="CCHC-type" evidence="3">
    <location>
        <begin position="301"/>
        <end position="315"/>
    </location>
</feature>
<keyword evidence="1" id="KW-0479">Metal-binding</keyword>
<feature type="compositionally biased region" description="Polar residues" evidence="2">
    <location>
        <begin position="252"/>
        <end position="262"/>
    </location>
</feature>
<reference evidence="4 5" key="1">
    <citation type="submission" date="2024-11" db="EMBL/GenBank/DDBJ databases">
        <title>Chromosome-level genome assembly of Eucalyptus globulus Labill. provides insights into its genome evolution.</title>
        <authorList>
            <person name="Li X."/>
        </authorList>
    </citation>
    <scope>NUCLEOTIDE SEQUENCE [LARGE SCALE GENOMIC DNA]</scope>
    <source>
        <strain evidence="4">CL2024</strain>
        <tissue evidence="4">Fresh tender leaves</tissue>
    </source>
</reference>
<dbReference type="EMBL" id="JBJKBG010000004">
    <property type="protein sequence ID" value="KAL3743476.1"/>
    <property type="molecule type" value="Genomic_DNA"/>
</dbReference>
<dbReference type="Proteomes" id="UP001634007">
    <property type="component" value="Unassembled WGS sequence"/>
</dbReference>
<evidence type="ECO:0000256" key="1">
    <source>
        <dbReference type="PROSITE-ProRule" id="PRU00047"/>
    </source>
</evidence>
<feature type="compositionally biased region" description="Polar residues" evidence="2">
    <location>
        <begin position="270"/>
        <end position="281"/>
    </location>
</feature>
<evidence type="ECO:0000256" key="2">
    <source>
        <dbReference type="SAM" id="MobiDB-lite"/>
    </source>
</evidence>
<comment type="caution">
    <text evidence="4">The sequence shown here is derived from an EMBL/GenBank/DDBJ whole genome shotgun (WGS) entry which is preliminary data.</text>
</comment>
<organism evidence="4 5">
    <name type="scientific">Eucalyptus globulus</name>
    <name type="common">Tasmanian blue gum</name>
    <dbReference type="NCBI Taxonomy" id="34317"/>
    <lineage>
        <taxon>Eukaryota</taxon>
        <taxon>Viridiplantae</taxon>
        <taxon>Streptophyta</taxon>
        <taxon>Embryophyta</taxon>
        <taxon>Tracheophyta</taxon>
        <taxon>Spermatophyta</taxon>
        <taxon>Magnoliopsida</taxon>
        <taxon>eudicotyledons</taxon>
        <taxon>Gunneridae</taxon>
        <taxon>Pentapetalae</taxon>
        <taxon>rosids</taxon>
        <taxon>malvids</taxon>
        <taxon>Myrtales</taxon>
        <taxon>Myrtaceae</taxon>
        <taxon>Myrtoideae</taxon>
        <taxon>Eucalypteae</taxon>
        <taxon>Eucalyptus</taxon>
    </lineage>
</organism>
<evidence type="ECO:0000313" key="4">
    <source>
        <dbReference type="EMBL" id="KAL3743476.1"/>
    </source>
</evidence>
<evidence type="ECO:0000313" key="5">
    <source>
        <dbReference type="Proteomes" id="UP001634007"/>
    </source>
</evidence>
<dbReference type="PANTHER" id="PTHR34482">
    <property type="entry name" value="DNA DAMAGE-INDUCIBLE PROTEIN 1-LIKE"/>
    <property type="match status" value="1"/>
</dbReference>
<dbReference type="Gene3D" id="4.10.60.10">
    <property type="entry name" value="Zinc finger, CCHC-type"/>
    <property type="match status" value="1"/>
</dbReference>
<dbReference type="GO" id="GO:0008270">
    <property type="term" value="F:zinc ion binding"/>
    <property type="evidence" value="ECO:0007669"/>
    <property type="project" value="UniProtKB-KW"/>
</dbReference>
<feature type="domain" description="CCHC-type" evidence="3">
    <location>
        <begin position="327"/>
        <end position="340"/>
    </location>
</feature>
<protein>
    <recommendedName>
        <fullName evidence="3">CCHC-type domain-containing protein</fullName>
    </recommendedName>
</protein>
<dbReference type="PANTHER" id="PTHR34482:SF48">
    <property type="entry name" value="GAG PROTEASE POLYPROTEIN"/>
    <property type="match status" value="1"/>
</dbReference>
<dbReference type="SMART" id="SM00343">
    <property type="entry name" value="ZnF_C2HC"/>
    <property type="match status" value="2"/>
</dbReference>
<sequence length="342" mass="39120">MSTDSKTLASLRRSSKGKRVATHDARDMPQASRGASLRRRLEDRYNRSPDLCEVREEDQEPTRSTKFEQAMIYWYRQAKELTRDGATGSGTFAHFRKAKPPTFDGKANPLAAERWIKKIDGIFEVEEVPEDRKVKFFWWDGMKSSLGGKDVIISWENFKKAHFVRVSQGDSTVLEYSVRFNQLSRFVEHLVANEEDKADHFLGGLQPKINSALVPFVLTTYKNVLERTIKVEQSILKHGTQGAHQPKRFKPTNVQGSHTNGSGRRRGFSQPRQFKNPSNQGPCNTCGSYHRGECHRKTRVCFSCGKARHVRQDCPTQRNPPIDNRSCYLCGRQGHLPHHCSM</sequence>